<organism evidence="2 3">
    <name type="scientific">Marinobacter albus</name>
    <dbReference type="NCBI Taxonomy" id="3030833"/>
    <lineage>
        <taxon>Bacteria</taxon>
        <taxon>Pseudomonadati</taxon>
        <taxon>Pseudomonadota</taxon>
        <taxon>Gammaproteobacteria</taxon>
        <taxon>Pseudomonadales</taxon>
        <taxon>Marinobacteraceae</taxon>
        <taxon>Marinobacter</taxon>
    </lineage>
</organism>
<dbReference type="SUPFAM" id="SSF88697">
    <property type="entry name" value="PUA domain-like"/>
    <property type="match status" value="1"/>
</dbReference>
<dbReference type="PANTHER" id="PTHR14087:SF7">
    <property type="entry name" value="THYMOCYTE NUCLEAR PROTEIN 1"/>
    <property type="match status" value="1"/>
</dbReference>
<evidence type="ECO:0000313" key="3">
    <source>
        <dbReference type="Proteomes" id="UP001223547"/>
    </source>
</evidence>
<comment type="caution">
    <text evidence="2">The sequence shown here is derived from an EMBL/GenBank/DDBJ whole genome shotgun (WGS) entry which is preliminary data.</text>
</comment>
<sequence length="151" mass="17146">MAKWLVKTEPSECSINDFAKAPDKSIPWDGVRNYQARNFLREMAVGDEVFIYHSSCKRIGIAGIVKVVRGAYPDPTQFDPASAYHDSRSTPAQPRWQAVDMKFVHKLPRLVQLDELKGLPGLEGLPLIRRGNRLSVMPVSEDEWQIILRLT</sequence>
<dbReference type="PANTHER" id="PTHR14087">
    <property type="entry name" value="THYMOCYTE NUCLEAR PROTEIN 1"/>
    <property type="match status" value="1"/>
</dbReference>
<gene>
    <name evidence="2" type="ORF">QQF73_03645</name>
</gene>
<dbReference type="Pfam" id="PF01878">
    <property type="entry name" value="EVE"/>
    <property type="match status" value="1"/>
</dbReference>
<protein>
    <submittedName>
        <fullName evidence="2">EVE domain-containing protein</fullName>
    </submittedName>
</protein>
<evidence type="ECO:0000313" key="2">
    <source>
        <dbReference type="EMBL" id="MDK9556706.1"/>
    </source>
</evidence>
<dbReference type="InterPro" id="IPR015947">
    <property type="entry name" value="PUA-like_sf"/>
</dbReference>
<accession>A0ABT7H8M6</accession>
<dbReference type="Proteomes" id="UP001223547">
    <property type="component" value="Unassembled WGS sequence"/>
</dbReference>
<feature type="domain" description="EVE" evidence="1">
    <location>
        <begin position="3"/>
        <end position="149"/>
    </location>
</feature>
<dbReference type="InterPro" id="IPR047197">
    <property type="entry name" value="THYN1-like_EVE"/>
</dbReference>
<evidence type="ECO:0000259" key="1">
    <source>
        <dbReference type="Pfam" id="PF01878"/>
    </source>
</evidence>
<dbReference type="CDD" id="cd21133">
    <property type="entry name" value="EVE"/>
    <property type="match status" value="1"/>
</dbReference>
<name>A0ABT7H8M6_9GAMM</name>
<dbReference type="InterPro" id="IPR052181">
    <property type="entry name" value="5hmC_binding"/>
</dbReference>
<proteinExistence type="predicted"/>
<dbReference type="InterPro" id="IPR002740">
    <property type="entry name" value="EVE_domain"/>
</dbReference>
<dbReference type="Gene3D" id="3.10.590.10">
    <property type="entry name" value="ph1033 like domains"/>
    <property type="match status" value="1"/>
</dbReference>
<reference evidence="2 3" key="1">
    <citation type="submission" date="2023-05" db="EMBL/GenBank/DDBJ databases">
        <title>Marinobacter albus sp. nov., a marine bacterium isolated from sand in a coastal intertidal zone of huludao.</title>
        <authorList>
            <person name="Deng T."/>
        </authorList>
    </citation>
    <scope>NUCLEOTIDE SEQUENCE [LARGE SCALE GENOMIC DNA]</scope>
    <source>
        <strain evidence="2 3">M216</strain>
    </source>
</reference>
<dbReference type="EMBL" id="JASSQD010000001">
    <property type="protein sequence ID" value="MDK9556706.1"/>
    <property type="molecule type" value="Genomic_DNA"/>
</dbReference>
<keyword evidence="3" id="KW-1185">Reference proteome</keyword>
<dbReference type="RefSeq" id="WP_219866792.1">
    <property type="nucleotide sequence ID" value="NZ_JASSQD010000001.1"/>
</dbReference>